<reference evidence="18 19" key="1">
    <citation type="journal article" date="2021" name="Elife">
        <title>Chloroplast acquisition without the gene transfer in kleptoplastic sea slugs, Plakobranchus ocellatus.</title>
        <authorList>
            <person name="Maeda T."/>
            <person name="Takahashi S."/>
            <person name="Yoshida T."/>
            <person name="Shimamura S."/>
            <person name="Takaki Y."/>
            <person name="Nagai Y."/>
            <person name="Toyoda A."/>
            <person name="Suzuki Y."/>
            <person name="Arimoto A."/>
            <person name="Ishii H."/>
            <person name="Satoh N."/>
            <person name="Nishiyama T."/>
            <person name="Hasebe M."/>
            <person name="Maruyama T."/>
            <person name="Minagawa J."/>
            <person name="Obokata J."/>
            <person name="Shigenobu S."/>
        </authorList>
    </citation>
    <scope>NUCLEOTIDE SEQUENCE [LARGE SCALE GENOMIC DNA]</scope>
</reference>
<dbReference type="Gene3D" id="3.30.70.3290">
    <property type="match status" value="1"/>
</dbReference>
<dbReference type="Pfam" id="PF00109">
    <property type="entry name" value="ketoacyl-synt"/>
    <property type="match status" value="1"/>
</dbReference>
<protein>
    <recommendedName>
        <fullName evidence="2">Fatty acid synthase</fullName>
        <ecNumber evidence="1">2.3.1.85</ecNumber>
    </recommendedName>
</protein>
<keyword evidence="3" id="KW-0596">Phosphopantetheine</keyword>
<dbReference type="SMART" id="SM00825">
    <property type="entry name" value="PKS_KS"/>
    <property type="match status" value="1"/>
</dbReference>
<feature type="compositionally biased region" description="Basic and acidic residues" evidence="15">
    <location>
        <begin position="1"/>
        <end position="12"/>
    </location>
</feature>
<dbReference type="InterPro" id="IPR001227">
    <property type="entry name" value="Ac_transferase_dom_sf"/>
</dbReference>
<evidence type="ECO:0000256" key="7">
    <source>
        <dbReference type="ARBA" id="ARBA00022857"/>
    </source>
</evidence>
<feature type="region of interest" description="N-terminal hotdog fold" evidence="14">
    <location>
        <begin position="875"/>
        <end position="1001"/>
    </location>
</feature>
<gene>
    <name evidence="18" type="ORF">ElyMa_006828900</name>
</gene>
<keyword evidence="4" id="KW-0444">Lipid biosynthesis</keyword>
<evidence type="ECO:0000256" key="4">
    <source>
        <dbReference type="ARBA" id="ARBA00022516"/>
    </source>
</evidence>
<dbReference type="InterPro" id="IPR049552">
    <property type="entry name" value="PKS_DH_N"/>
</dbReference>
<evidence type="ECO:0000256" key="9">
    <source>
        <dbReference type="ARBA" id="ARBA00023027"/>
    </source>
</evidence>
<dbReference type="Pfam" id="PF21089">
    <property type="entry name" value="PKS_DH_N"/>
    <property type="match status" value="1"/>
</dbReference>
<feature type="region of interest" description="C-terminal hotdog fold" evidence="14">
    <location>
        <begin position="1012"/>
        <end position="1061"/>
    </location>
</feature>
<comment type="caution">
    <text evidence="14">Lacks conserved residue(s) required for the propagation of feature annotation.</text>
</comment>
<dbReference type="GO" id="GO:0016787">
    <property type="term" value="F:hydrolase activity"/>
    <property type="evidence" value="ECO:0007669"/>
    <property type="project" value="UniProtKB-KW"/>
</dbReference>
<sequence>MPPQEHTVEHQGAENTTSPTRVNPRVIEPYHGELVIAGLSGRYPESDNVTEFKDNLLNKVHMVSVDGKRWDPDYWNLPPHMATLKNLGKFDAEFFGIHSKSAETLDPQLRLLLEVAYEAVVDAGESLASMKGTRTGVYVGVTSSEAEQVWMGRTNQYVLSGVPHTMFPNRLSFFFDLRGPSCAYDTACSTSIITMEAALLHLRSGVVDQAIVGAVNLIMRPQTTRSFVAMNMLGGGACRTFDAAGDGFVRAETISACLLKKAEYAKRIYCTVEACLSNNDGWSNDGILFPNSYAQEELMRDLYTNNKIDPSKIKYFECHGTGTPAGDPNETRAICSVICENRKDPLLIGSTKTNMGHSEVASGFSSLTKVIIAMHTRVIPPNLHFQTPHPKIPGLFDGRLKVVTEPTPWEGGLVALNSFGMGGSNGHVVLRSYDEKKLENHPASEKPRLFVYSARTEDGLENILKEAHKHSSDVEFHALCQISANTQLGSMPFRGATLLNAEKEFTEIQKVASKPRELWFVYSGMGSQWVGMGRSLMALDIFRDAIHECSDALKPFGIDLLNLIMNGTQDNLKTIVAPFICIVAVQLALTDLLFSIGIKPDGLVGHSLGEGTCAYADGCHTKREAMISAYMRGQCVIDSNVGPGKMAAVGLTWEEAKSQCPPGVVAACHNAEDSVTISGGADEMAKFIEELNARGVFVKEVNSNNVSYHSHFMQPVSVRLKEALDKYLISKNLRSKKWISTSIPEHLWHTPLAQYLTGDYQANNLKSPVLFYEGLQKVPKNAIIIEVAPIGLLQSVIKRTVGPDCISVSLQKRNYDNNLEFFFTALGKLFSHGVSMDPLKVYPPVKFPVSRDTPMISSLVAQAWDHSMDWVVPKPEDFEFGSSSSSADTSYEIDVSETSPDRYLIDHKVDGRALFPACGCLVLAWKTLATLKGLDFQQMPVRLSNVQIQQALFLPTSGSASVSVSVMPKTGEFQVFEKENILASGVVTSPQGVCLQTDQHLQKTSVLENKPVTQVLNRQEVYRELITRGYEYGHYFQGVQRSSVEGKLVLGNLRFTQLCLN</sequence>
<dbReference type="InterPro" id="IPR020807">
    <property type="entry name" value="PKS_DH"/>
</dbReference>
<dbReference type="InterPro" id="IPR014043">
    <property type="entry name" value="Acyl_transferase_dom"/>
</dbReference>
<evidence type="ECO:0000256" key="1">
    <source>
        <dbReference type="ARBA" id="ARBA00012873"/>
    </source>
</evidence>
<keyword evidence="10" id="KW-0443">Lipid metabolism</keyword>
<keyword evidence="9" id="KW-0520">NAD</keyword>
<dbReference type="InterPro" id="IPR050091">
    <property type="entry name" value="PKS_NRPS_Biosynth_Enz"/>
</dbReference>
<dbReference type="Pfam" id="PF16197">
    <property type="entry name" value="KAsynt_C_assoc"/>
    <property type="match status" value="1"/>
</dbReference>
<evidence type="ECO:0000256" key="6">
    <source>
        <dbReference type="ARBA" id="ARBA00022832"/>
    </source>
</evidence>
<evidence type="ECO:0000256" key="13">
    <source>
        <dbReference type="ARBA" id="ARBA00044883"/>
    </source>
</evidence>
<evidence type="ECO:0000313" key="18">
    <source>
        <dbReference type="EMBL" id="GFS17719.1"/>
    </source>
</evidence>
<dbReference type="Pfam" id="PF00698">
    <property type="entry name" value="Acyl_transf_1"/>
    <property type="match status" value="1"/>
</dbReference>
<evidence type="ECO:0000256" key="8">
    <source>
        <dbReference type="ARBA" id="ARBA00023002"/>
    </source>
</evidence>
<dbReference type="PROSITE" id="PS52004">
    <property type="entry name" value="KS3_2"/>
    <property type="match status" value="1"/>
</dbReference>
<dbReference type="Proteomes" id="UP000762676">
    <property type="component" value="Unassembled WGS sequence"/>
</dbReference>
<dbReference type="SUPFAM" id="SSF52151">
    <property type="entry name" value="FabD/lysophospholipase-like"/>
    <property type="match status" value="1"/>
</dbReference>
<feature type="region of interest" description="Disordered" evidence="15">
    <location>
        <begin position="1"/>
        <end position="24"/>
    </location>
</feature>
<dbReference type="CDD" id="cd00833">
    <property type="entry name" value="PKS"/>
    <property type="match status" value="1"/>
</dbReference>
<feature type="domain" description="Ketosynthase family 3 (KS3)" evidence="16">
    <location>
        <begin position="31"/>
        <end position="432"/>
    </location>
</feature>
<evidence type="ECO:0000256" key="14">
    <source>
        <dbReference type="PROSITE-ProRule" id="PRU01363"/>
    </source>
</evidence>
<dbReference type="InterPro" id="IPR016036">
    <property type="entry name" value="Malonyl_transacylase_ACP-bd"/>
</dbReference>
<dbReference type="Gene3D" id="3.40.366.10">
    <property type="entry name" value="Malonyl-Coenzyme A Acyl Carrier Protein, domain 2"/>
    <property type="match status" value="1"/>
</dbReference>
<keyword evidence="11" id="KW-0275">Fatty acid biosynthesis</keyword>
<dbReference type="InterPro" id="IPR014030">
    <property type="entry name" value="Ketoacyl_synth_N"/>
</dbReference>
<dbReference type="InterPro" id="IPR020841">
    <property type="entry name" value="PKS_Beta-ketoAc_synthase_dom"/>
</dbReference>
<dbReference type="InterPro" id="IPR032821">
    <property type="entry name" value="PKS_assoc"/>
</dbReference>
<dbReference type="AlphaFoldDB" id="A0AAV4J4Q7"/>
<proteinExistence type="predicted"/>
<dbReference type="InterPro" id="IPR014031">
    <property type="entry name" value="Ketoacyl_synth_C"/>
</dbReference>
<evidence type="ECO:0000256" key="3">
    <source>
        <dbReference type="ARBA" id="ARBA00022450"/>
    </source>
</evidence>
<evidence type="ECO:0000259" key="16">
    <source>
        <dbReference type="PROSITE" id="PS52004"/>
    </source>
</evidence>
<dbReference type="PANTHER" id="PTHR43775">
    <property type="entry name" value="FATTY ACID SYNTHASE"/>
    <property type="match status" value="1"/>
</dbReference>
<evidence type="ECO:0000259" key="17">
    <source>
        <dbReference type="PROSITE" id="PS52019"/>
    </source>
</evidence>
<accession>A0AAV4J4Q7</accession>
<evidence type="ECO:0000256" key="2">
    <source>
        <dbReference type="ARBA" id="ARBA00018769"/>
    </source>
</evidence>
<dbReference type="Pfam" id="PF02801">
    <property type="entry name" value="Ketoacyl-synt_C"/>
    <property type="match status" value="1"/>
</dbReference>
<dbReference type="SUPFAM" id="SSF55048">
    <property type="entry name" value="Probable ACP-binding domain of malonyl-CoA ACP transacylase"/>
    <property type="match status" value="1"/>
</dbReference>
<dbReference type="InterPro" id="IPR049900">
    <property type="entry name" value="PKS_mFAS_DH"/>
</dbReference>
<evidence type="ECO:0000256" key="12">
    <source>
        <dbReference type="ARBA" id="ARBA00023268"/>
    </source>
</evidence>
<dbReference type="EMBL" id="BMAT01013665">
    <property type="protein sequence ID" value="GFS17719.1"/>
    <property type="molecule type" value="Genomic_DNA"/>
</dbReference>
<dbReference type="PANTHER" id="PTHR43775:SF7">
    <property type="entry name" value="FATTY ACID SYNTHASE"/>
    <property type="match status" value="1"/>
</dbReference>
<evidence type="ECO:0000256" key="10">
    <source>
        <dbReference type="ARBA" id="ARBA00023098"/>
    </source>
</evidence>
<dbReference type="SMART" id="SM00827">
    <property type="entry name" value="PKS_AT"/>
    <property type="match status" value="1"/>
</dbReference>
<dbReference type="InterPro" id="IPR016039">
    <property type="entry name" value="Thiolase-like"/>
</dbReference>
<dbReference type="Gene3D" id="3.10.129.110">
    <property type="entry name" value="Polyketide synthase dehydratase"/>
    <property type="match status" value="1"/>
</dbReference>
<feature type="domain" description="PKS/mFAS DH" evidence="17">
    <location>
        <begin position="875"/>
        <end position="1061"/>
    </location>
</feature>
<keyword evidence="7" id="KW-0521">NADP</keyword>
<keyword evidence="19" id="KW-1185">Reference proteome</keyword>
<keyword evidence="6" id="KW-0276">Fatty acid metabolism</keyword>
<evidence type="ECO:0000256" key="15">
    <source>
        <dbReference type="SAM" id="MobiDB-lite"/>
    </source>
</evidence>
<dbReference type="GO" id="GO:0006633">
    <property type="term" value="P:fatty acid biosynthetic process"/>
    <property type="evidence" value="ECO:0007669"/>
    <property type="project" value="UniProtKB-KW"/>
</dbReference>
<dbReference type="GO" id="GO:0004312">
    <property type="term" value="F:fatty acid synthase activity"/>
    <property type="evidence" value="ECO:0007669"/>
    <property type="project" value="UniProtKB-EC"/>
</dbReference>
<keyword evidence="8" id="KW-0560">Oxidoreductase</keyword>
<dbReference type="InterPro" id="IPR016035">
    <property type="entry name" value="Acyl_Trfase/lysoPLipase"/>
</dbReference>
<comment type="catalytic activity">
    <reaction evidence="13">
        <text>acetyl-CoA + n malonyl-CoA + 2n NADPH + 2n H(+) = a long-chain fatty acid + (n+1) CoA + n CO2 + 2n NADP(+).</text>
        <dbReference type="EC" id="2.3.1.85"/>
    </reaction>
</comment>
<name>A0AAV4J4Q7_9GAST</name>
<dbReference type="InterPro" id="IPR042104">
    <property type="entry name" value="PKS_dehydratase_sf"/>
</dbReference>
<dbReference type="SMART" id="SM00826">
    <property type="entry name" value="PKS_DH"/>
    <property type="match status" value="1"/>
</dbReference>
<evidence type="ECO:0000256" key="5">
    <source>
        <dbReference type="ARBA" id="ARBA00022801"/>
    </source>
</evidence>
<dbReference type="GO" id="GO:0016491">
    <property type="term" value="F:oxidoreductase activity"/>
    <property type="evidence" value="ECO:0007669"/>
    <property type="project" value="UniProtKB-KW"/>
</dbReference>
<dbReference type="Gene3D" id="3.40.47.10">
    <property type="match status" value="1"/>
</dbReference>
<evidence type="ECO:0000256" key="11">
    <source>
        <dbReference type="ARBA" id="ARBA00023160"/>
    </source>
</evidence>
<dbReference type="SUPFAM" id="SSF53901">
    <property type="entry name" value="Thiolase-like"/>
    <property type="match status" value="1"/>
</dbReference>
<dbReference type="PROSITE" id="PS52019">
    <property type="entry name" value="PKS_MFAS_DH"/>
    <property type="match status" value="1"/>
</dbReference>
<evidence type="ECO:0000313" key="19">
    <source>
        <dbReference type="Proteomes" id="UP000762676"/>
    </source>
</evidence>
<dbReference type="EC" id="2.3.1.85" evidence="1"/>
<keyword evidence="5" id="KW-0378">Hydrolase</keyword>
<organism evidence="18 19">
    <name type="scientific">Elysia marginata</name>
    <dbReference type="NCBI Taxonomy" id="1093978"/>
    <lineage>
        <taxon>Eukaryota</taxon>
        <taxon>Metazoa</taxon>
        <taxon>Spiralia</taxon>
        <taxon>Lophotrochozoa</taxon>
        <taxon>Mollusca</taxon>
        <taxon>Gastropoda</taxon>
        <taxon>Heterobranchia</taxon>
        <taxon>Euthyneura</taxon>
        <taxon>Panpulmonata</taxon>
        <taxon>Sacoglossa</taxon>
        <taxon>Placobranchoidea</taxon>
        <taxon>Plakobranchidae</taxon>
        <taxon>Elysia</taxon>
    </lineage>
</organism>
<keyword evidence="12" id="KW-0511">Multifunctional enzyme</keyword>
<comment type="caution">
    <text evidence="18">The sequence shown here is derived from an EMBL/GenBank/DDBJ whole genome shotgun (WGS) entry which is preliminary data.</text>
</comment>